<dbReference type="AlphaFoldDB" id="A0A4R4YVI3"/>
<accession>A0A4R4YVI3</accession>
<feature type="domain" description="ATPase BadF/BadG/BcrA/BcrD type" evidence="1">
    <location>
        <begin position="10"/>
        <end position="284"/>
    </location>
</feature>
<dbReference type="EMBL" id="SMKW01000025">
    <property type="protein sequence ID" value="TDD49401.1"/>
    <property type="molecule type" value="Genomic_DNA"/>
</dbReference>
<dbReference type="CDD" id="cd24007">
    <property type="entry name" value="ASKHA_NBD_eukNAGK-like"/>
    <property type="match status" value="1"/>
</dbReference>
<protein>
    <submittedName>
        <fullName evidence="2">ATPase</fullName>
    </submittedName>
</protein>
<dbReference type="SUPFAM" id="SSF53067">
    <property type="entry name" value="Actin-like ATPase domain"/>
    <property type="match status" value="2"/>
</dbReference>
<proteinExistence type="predicted"/>
<dbReference type="PANTHER" id="PTHR43190:SF3">
    <property type="entry name" value="N-ACETYL-D-GLUCOSAMINE KINASE"/>
    <property type="match status" value="1"/>
</dbReference>
<gene>
    <name evidence="2" type="ORF">E1288_19510</name>
</gene>
<dbReference type="RefSeq" id="WP_132487109.1">
    <property type="nucleotide sequence ID" value="NZ_SMKW01000025.1"/>
</dbReference>
<sequence length="326" mass="33397">MHGDEAALVLGLDIGGTSSRALVSDLSGQVLGRGEAAGGNPNSHPPEQAARQIADAARAALAGIDPAAVRNCVIGMAGVSKMADPEFGALFDSTWSGLGLQSPWQAISDCEVAFAAGTPDPDGTVLIAGTGAIAARIEQHRMVATIGGHGWLLGDEGSAFWLGREAVRAALRALDRGEPLHGLTAAVRDRLLPDAPDAQRRELISAVNAAPPIRLAELAPLVTAATDETAADIVRRAAQVLADTAAATRCHGESRTIVLAGGLVMPGNPVREALRGTLSARGFQTQRTAGPGEAGAAWLAALDLTDDPQTLHERLLGRAASGSREP</sequence>
<organism evidence="2 3">
    <name type="scientific">Saccharopolyspora elongata</name>
    <dbReference type="NCBI Taxonomy" id="2530387"/>
    <lineage>
        <taxon>Bacteria</taxon>
        <taxon>Bacillati</taxon>
        <taxon>Actinomycetota</taxon>
        <taxon>Actinomycetes</taxon>
        <taxon>Pseudonocardiales</taxon>
        <taxon>Pseudonocardiaceae</taxon>
        <taxon>Saccharopolyspora</taxon>
    </lineage>
</organism>
<comment type="caution">
    <text evidence="2">The sequence shown here is derived from an EMBL/GenBank/DDBJ whole genome shotgun (WGS) entry which is preliminary data.</text>
</comment>
<dbReference type="PANTHER" id="PTHR43190">
    <property type="entry name" value="N-ACETYL-D-GLUCOSAMINE KINASE"/>
    <property type="match status" value="1"/>
</dbReference>
<evidence type="ECO:0000259" key="1">
    <source>
        <dbReference type="Pfam" id="PF01869"/>
    </source>
</evidence>
<dbReference type="Pfam" id="PF01869">
    <property type="entry name" value="BcrAD_BadFG"/>
    <property type="match status" value="1"/>
</dbReference>
<dbReference type="InterPro" id="IPR052519">
    <property type="entry name" value="Euk-type_GlcNAc_Kinase"/>
</dbReference>
<dbReference type="OrthoDB" id="8701357at2"/>
<evidence type="ECO:0000313" key="2">
    <source>
        <dbReference type="EMBL" id="TDD49401.1"/>
    </source>
</evidence>
<dbReference type="Gene3D" id="3.30.420.40">
    <property type="match status" value="2"/>
</dbReference>
<evidence type="ECO:0000313" key="3">
    <source>
        <dbReference type="Proteomes" id="UP000294947"/>
    </source>
</evidence>
<dbReference type="InterPro" id="IPR002731">
    <property type="entry name" value="ATPase_BadF"/>
</dbReference>
<dbReference type="Proteomes" id="UP000294947">
    <property type="component" value="Unassembled WGS sequence"/>
</dbReference>
<dbReference type="InterPro" id="IPR043129">
    <property type="entry name" value="ATPase_NBD"/>
</dbReference>
<reference evidence="2 3" key="1">
    <citation type="submission" date="2019-03" db="EMBL/GenBank/DDBJ databases">
        <title>Draft genome sequences of novel Actinobacteria.</title>
        <authorList>
            <person name="Sahin N."/>
            <person name="Ay H."/>
            <person name="Saygin H."/>
        </authorList>
    </citation>
    <scope>NUCLEOTIDE SEQUENCE [LARGE SCALE GENOMIC DNA]</scope>
    <source>
        <strain evidence="2 3">7K502</strain>
    </source>
</reference>
<name>A0A4R4YVI3_9PSEU</name>
<keyword evidence="3" id="KW-1185">Reference proteome</keyword>